<gene>
    <name evidence="7" type="ORF">A2Z06_04810</name>
</gene>
<comment type="caution">
    <text evidence="7">The sequence shown here is derived from an EMBL/GenBank/DDBJ whole genome shotgun (WGS) entry which is preliminary data.</text>
</comment>
<evidence type="ECO:0000256" key="3">
    <source>
        <dbReference type="ARBA" id="ARBA00022692"/>
    </source>
</evidence>
<keyword evidence="5 6" id="KW-0472">Membrane</keyword>
<sequence length="272" mass="31459">MRVLDRYILREFFKILILAVIGATFLSILVDVIEKIDTFIDREAALADVAHYYLYHIPYIAVLTFPASTLIATIFTVGQCNRWNELTAMKASGVSLYRTLLPLFIAALAISILTLVIGEAIIPSTNGQKRAIYDHRILKKPEHRASALSLRYQGKRGILYSIQRYDPAKGRMDEVTVFRQDPDGHLVYRIDANRGEWKGNRWFLKDGYLRYFSEKEEETTFRFAVLTSRDLVERPDDFIQPPKKPEDMNYFELEHFIDRQRRGGGSTLESEV</sequence>
<evidence type="ECO:0000256" key="2">
    <source>
        <dbReference type="ARBA" id="ARBA00022475"/>
    </source>
</evidence>
<feature type="transmembrane region" description="Helical" evidence="6">
    <location>
        <begin position="53"/>
        <end position="78"/>
    </location>
</feature>
<evidence type="ECO:0000256" key="6">
    <source>
        <dbReference type="SAM" id="Phobius"/>
    </source>
</evidence>
<organism evidence="7 8">
    <name type="scientific">Candidatus Glassbacteria bacterium RBG_16_58_8</name>
    <dbReference type="NCBI Taxonomy" id="1817866"/>
    <lineage>
        <taxon>Bacteria</taxon>
        <taxon>Candidatus Glassiibacteriota</taxon>
    </lineage>
</organism>
<accession>A0A1F5YC51</accession>
<protein>
    <recommendedName>
        <fullName evidence="9">YjgP/YjgQ family permease</fullName>
    </recommendedName>
</protein>
<dbReference type="Pfam" id="PF03739">
    <property type="entry name" value="LptF_LptG"/>
    <property type="match status" value="1"/>
</dbReference>
<reference evidence="7 8" key="1">
    <citation type="journal article" date="2016" name="Nat. Commun.">
        <title>Thousands of microbial genomes shed light on interconnected biogeochemical processes in an aquifer system.</title>
        <authorList>
            <person name="Anantharaman K."/>
            <person name="Brown C.T."/>
            <person name="Hug L.A."/>
            <person name="Sharon I."/>
            <person name="Castelle C.J."/>
            <person name="Probst A.J."/>
            <person name="Thomas B.C."/>
            <person name="Singh A."/>
            <person name="Wilkins M.J."/>
            <person name="Karaoz U."/>
            <person name="Brodie E.L."/>
            <person name="Williams K.H."/>
            <person name="Hubbard S.S."/>
            <person name="Banfield J.F."/>
        </authorList>
    </citation>
    <scope>NUCLEOTIDE SEQUENCE [LARGE SCALE GENOMIC DNA]</scope>
</reference>
<dbReference type="PANTHER" id="PTHR33529:SF6">
    <property type="entry name" value="YJGP_YJGQ FAMILY PERMEASE"/>
    <property type="match status" value="1"/>
</dbReference>
<dbReference type="AlphaFoldDB" id="A0A1F5YC51"/>
<keyword evidence="4 6" id="KW-1133">Transmembrane helix</keyword>
<dbReference type="EMBL" id="MFIW01000064">
    <property type="protein sequence ID" value="OGF97723.1"/>
    <property type="molecule type" value="Genomic_DNA"/>
</dbReference>
<feature type="transmembrane region" description="Helical" evidence="6">
    <location>
        <begin position="12"/>
        <end position="33"/>
    </location>
</feature>
<evidence type="ECO:0000256" key="5">
    <source>
        <dbReference type="ARBA" id="ARBA00023136"/>
    </source>
</evidence>
<evidence type="ECO:0000313" key="7">
    <source>
        <dbReference type="EMBL" id="OGF97723.1"/>
    </source>
</evidence>
<feature type="non-terminal residue" evidence="7">
    <location>
        <position position="272"/>
    </location>
</feature>
<name>A0A1F5YC51_9BACT</name>
<dbReference type="GO" id="GO:0043190">
    <property type="term" value="C:ATP-binding cassette (ABC) transporter complex"/>
    <property type="evidence" value="ECO:0007669"/>
    <property type="project" value="TreeGrafter"/>
</dbReference>
<comment type="subcellular location">
    <subcellularLocation>
        <location evidence="1">Cell membrane</location>
        <topology evidence="1">Multi-pass membrane protein</topology>
    </subcellularLocation>
</comment>
<dbReference type="GO" id="GO:0015920">
    <property type="term" value="P:lipopolysaccharide transport"/>
    <property type="evidence" value="ECO:0007669"/>
    <property type="project" value="TreeGrafter"/>
</dbReference>
<feature type="transmembrane region" description="Helical" evidence="6">
    <location>
        <begin position="99"/>
        <end position="122"/>
    </location>
</feature>
<proteinExistence type="predicted"/>
<dbReference type="CDD" id="cd00821">
    <property type="entry name" value="PH"/>
    <property type="match status" value="1"/>
</dbReference>
<evidence type="ECO:0000256" key="4">
    <source>
        <dbReference type="ARBA" id="ARBA00022989"/>
    </source>
</evidence>
<evidence type="ECO:0000256" key="1">
    <source>
        <dbReference type="ARBA" id="ARBA00004651"/>
    </source>
</evidence>
<evidence type="ECO:0000313" key="8">
    <source>
        <dbReference type="Proteomes" id="UP000179034"/>
    </source>
</evidence>
<dbReference type="PANTHER" id="PTHR33529">
    <property type="entry name" value="SLR0882 PROTEIN-RELATED"/>
    <property type="match status" value="1"/>
</dbReference>
<dbReference type="Proteomes" id="UP000179034">
    <property type="component" value="Unassembled WGS sequence"/>
</dbReference>
<keyword evidence="2" id="KW-1003">Cell membrane</keyword>
<dbReference type="InterPro" id="IPR005495">
    <property type="entry name" value="LptG/LptF_permease"/>
</dbReference>
<keyword evidence="3 6" id="KW-0812">Transmembrane</keyword>
<evidence type="ECO:0008006" key="9">
    <source>
        <dbReference type="Google" id="ProtNLM"/>
    </source>
</evidence>